<comment type="caution">
    <text evidence="1">The sequence shown here is derived from an EMBL/GenBank/DDBJ whole genome shotgun (WGS) entry which is preliminary data.</text>
</comment>
<dbReference type="EMBL" id="JACHBW010000049">
    <property type="protein sequence ID" value="MBB6107200.1"/>
    <property type="molecule type" value="Genomic_DNA"/>
</dbReference>
<proteinExistence type="predicted"/>
<dbReference type="AlphaFoldDB" id="A0A7W9U728"/>
<accession>A0A7W9U728</accession>
<evidence type="ECO:0000313" key="1">
    <source>
        <dbReference type="EMBL" id="MBB6107200.1"/>
    </source>
</evidence>
<reference evidence="1 2" key="1">
    <citation type="submission" date="2020-08" db="EMBL/GenBank/DDBJ databases">
        <title>Above-ground endophytic microbial communities from plants in different locations in the United States.</title>
        <authorList>
            <person name="Frank C."/>
        </authorList>
    </citation>
    <scope>NUCLEOTIDE SEQUENCE [LARGE SCALE GENOMIC DNA]</scope>
    <source>
        <strain evidence="1 2">WP4_2_2</strain>
    </source>
</reference>
<gene>
    <name evidence="1" type="ORF">F4827_007082</name>
</gene>
<sequence length="96" mass="10763">MTIPTIEYKGHEMRAYSHQIFPPHRDPYANGPRQFSSFVRIETIPSGTVKARRYATLYGALSPTTMDDALDLAMQYGKAIVDGKVQATELCHTVCE</sequence>
<dbReference type="Proteomes" id="UP000571554">
    <property type="component" value="Unassembled WGS sequence"/>
</dbReference>
<keyword evidence="2" id="KW-1185">Reference proteome</keyword>
<dbReference type="RefSeq" id="WP_183733689.1">
    <property type="nucleotide sequence ID" value="NZ_JACHBW010000049.1"/>
</dbReference>
<protein>
    <submittedName>
        <fullName evidence="1">Uncharacterized protein</fullName>
    </submittedName>
</protein>
<organism evidence="1 2">
    <name type="scientific">Paraburkholderia bannensis</name>
    <dbReference type="NCBI Taxonomy" id="765414"/>
    <lineage>
        <taxon>Bacteria</taxon>
        <taxon>Pseudomonadati</taxon>
        <taxon>Pseudomonadota</taxon>
        <taxon>Betaproteobacteria</taxon>
        <taxon>Burkholderiales</taxon>
        <taxon>Burkholderiaceae</taxon>
        <taxon>Paraburkholderia</taxon>
    </lineage>
</organism>
<name>A0A7W9U728_9BURK</name>
<evidence type="ECO:0000313" key="2">
    <source>
        <dbReference type="Proteomes" id="UP000571554"/>
    </source>
</evidence>